<name>A0A2H5XBM0_9BACT</name>
<protein>
    <submittedName>
        <fullName evidence="2">Uncharacterized protein</fullName>
    </submittedName>
</protein>
<organism evidence="2 3">
    <name type="scientific">Candidatus Fervidibacter japonicus</name>
    <dbReference type="NCBI Taxonomy" id="2035412"/>
    <lineage>
        <taxon>Bacteria</taxon>
        <taxon>Candidatus Fervidibacterota</taxon>
        <taxon>Candidatus Fervidibacter</taxon>
    </lineage>
</organism>
<proteinExistence type="predicted"/>
<gene>
    <name evidence="2" type="ORF">HRbin17_01102</name>
</gene>
<dbReference type="AlphaFoldDB" id="A0A2H5XBM0"/>
<dbReference type="Proteomes" id="UP000236173">
    <property type="component" value="Unassembled WGS sequence"/>
</dbReference>
<evidence type="ECO:0000313" key="3">
    <source>
        <dbReference type="Proteomes" id="UP000236173"/>
    </source>
</evidence>
<dbReference type="EMBL" id="BEHT01000012">
    <property type="protein sequence ID" value="GBC98588.1"/>
    <property type="molecule type" value="Genomic_DNA"/>
</dbReference>
<accession>A0A2H5XBM0</accession>
<evidence type="ECO:0000313" key="2">
    <source>
        <dbReference type="EMBL" id="GBC98588.1"/>
    </source>
</evidence>
<evidence type="ECO:0000256" key="1">
    <source>
        <dbReference type="SAM" id="MobiDB-lite"/>
    </source>
</evidence>
<comment type="caution">
    <text evidence="2">The sequence shown here is derived from an EMBL/GenBank/DDBJ whole genome shotgun (WGS) entry which is preliminary data.</text>
</comment>
<reference evidence="3" key="1">
    <citation type="submission" date="2017-09" db="EMBL/GenBank/DDBJ databases">
        <title>Metaegenomics of thermophilic ammonia-oxidizing enrichment culture.</title>
        <authorList>
            <person name="Kato S."/>
            <person name="Suzuki K."/>
        </authorList>
    </citation>
    <scope>NUCLEOTIDE SEQUENCE [LARGE SCALE GENOMIC DNA]</scope>
</reference>
<feature type="region of interest" description="Disordered" evidence="1">
    <location>
        <begin position="1"/>
        <end position="51"/>
    </location>
</feature>
<sequence length="51" mass="5307">MLKVRSEGGSPEPLQKSARQETRPPNVEGSFGGRLSEPPKIGASGDAPAEC</sequence>